<feature type="transmembrane region" description="Helical" evidence="5">
    <location>
        <begin position="232"/>
        <end position="253"/>
    </location>
</feature>
<feature type="signal peptide" evidence="6">
    <location>
        <begin position="1"/>
        <end position="17"/>
    </location>
</feature>
<evidence type="ECO:0000259" key="7">
    <source>
        <dbReference type="Pfam" id="PF00117"/>
    </source>
</evidence>
<sequence>MLIINLLQNFLIAFLRKCVIVKLQCNLTRLQGFSALKTQFPPLQKNLLNLNNCLISFWKTINFQKLAGQLTIKNFYTIKIDKDQILKQYWHSQMTTETICQTEAQATQPACESDSMKIVLQKNIDAHNIETKQNEVSSKTAETKSDLNSQQDCTMNTKSQLHKKNIAKATYLGICFMVTFTAFNTCQNMVSSIYDKMGYDSLGNIALFAIYFAFGICNIFAPSIVRRVSYKLCLIIGSLGFIPFMAIGVVISGCTDGNDVAPSSKDIQCQDNFIYSSIIITSLILGTTAAIYYTTAGNYMDQISKSYPEQRGTYFGIFWSLNASSFIIGAILGTVLLSKTSYLVFFTVMLILGIVASFLCLFIPNISKPKEQSKSSFTLRADLQEYWALVKTKSLHPLLLYMGFNGVIIAFYSGFLYRLVERSLGDGISSSEMTTYVSYIYICLGVSQMISGYLTGKLSDKMNQYKLAYHSVTIIEIALLIGLLAYMAKSYMICFFCAFLFGFCDCCLQSLISIISSKDYSGKEQIFAVKYLVSSIFLVLTVAINILLKNQEVYYFIMIIFIFQIMASYAVISLNKPKQDDDQIKNINQGQEIIVNEQQNKIKMNQKENVALLLYTEDYKFVVFKYENGKYAIPHQKLTEEDDNSCPPLGLTRHILTKISGGFQFQMVSQEVQLEQNIDDLKKLYDPNDWHKLWMSYEYNDLCDYVCQFSFSEVLVDNSNYQIYYHKINHEHFSLNMKKLGVEIMILHLDQIKQLADIDEVTSKITSANIDFQSEIQKQIELENSPISRENTFIFIQNKPSDLKTKLEKGIPDMPTKAFYYGLFKKNNQKWLTYNSGTLHLPTDEILENSKGIVQSGSAASAYEDLDWIVKYREWLNKIYFKHPHLKFLSICFGEQVLAHSLNGKCEEVEERKGGNRLFYNVKVEALNFDDSFYSLPYVCKLNVTKKPIFISKAHGDIVSQIDTNLFKVIGSSEKYHVEVYTDATNQGNKVLAFQGHPEYAGKWKIRKDSEFLALFQKKPLEEVFEFIKKSRETGFVDDYHLLRSICASFLQN</sequence>
<feature type="transmembrane region" description="Helical" evidence="5">
    <location>
        <begin position="314"/>
        <end position="336"/>
    </location>
</feature>
<feature type="transmembrane region" description="Helical" evidence="5">
    <location>
        <begin position="165"/>
        <end position="185"/>
    </location>
</feature>
<dbReference type="InParanoid" id="Q23RH3"/>
<dbReference type="KEGG" id="tet:TTHERM_00388160"/>
<proteinExistence type="predicted"/>
<dbReference type="InterPro" id="IPR017926">
    <property type="entry name" value="GATASE"/>
</dbReference>
<dbReference type="HOGENOM" id="CLU_054306_0_0_1"/>
<dbReference type="Pfam" id="PF07690">
    <property type="entry name" value="MFS_1"/>
    <property type="match status" value="1"/>
</dbReference>
<feature type="transmembrane region" description="Helical" evidence="5">
    <location>
        <begin position="342"/>
        <end position="364"/>
    </location>
</feature>
<keyword evidence="4 5" id="KW-0472">Membrane</keyword>
<accession>Q23RH3</accession>
<feature type="transmembrane region" description="Helical" evidence="5">
    <location>
        <begin position="273"/>
        <end position="293"/>
    </location>
</feature>
<dbReference type="SUPFAM" id="SSF52317">
    <property type="entry name" value="Class I glutamine amidotransferase-like"/>
    <property type="match status" value="1"/>
</dbReference>
<evidence type="ECO:0000256" key="3">
    <source>
        <dbReference type="ARBA" id="ARBA00022989"/>
    </source>
</evidence>
<feature type="transmembrane region" description="Helical" evidence="5">
    <location>
        <begin position="467"/>
        <end position="487"/>
    </location>
</feature>
<feature type="chain" id="PRO_5004202082" evidence="6">
    <location>
        <begin position="18"/>
        <end position="1053"/>
    </location>
</feature>
<feature type="transmembrane region" description="Helical" evidence="5">
    <location>
        <begin position="553"/>
        <end position="572"/>
    </location>
</feature>
<dbReference type="Pfam" id="PF00117">
    <property type="entry name" value="GATase"/>
    <property type="match status" value="1"/>
</dbReference>
<evidence type="ECO:0000256" key="4">
    <source>
        <dbReference type="ARBA" id="ARBA00023136"/>
    </source>
</evidence>
<feature type="transmembrane region" description="Helical" evidence="5">
    <location>
        <begin position="398"/>
        <end position="416"/>
    </location>
</feature>
<dbReference type="InterPro" id="IPR051617">
    <property type="entry name" value="UNC-93-like_regulator"/>
</dbReference>
<keyword evidence="9" id="KW-1185">Reference proteome</keyword>
<evidence type="ECO:0000313" key="9">
    <source>
        <dbReference type="Proteomes" id="UP000009168"/>
    </source>
</evidence>
<dbReference type="GO" id="GO:0022857">
    <property type="term" value="F:transmembrane transporter activity"/>
    <property type="evidence" value="ECO:0007669"/>
    <property type="project" value="InterPro"/>
</dbReference>
<dbReference type="RefSeq" id="XP_001019320.2">
    <property type="nucleotide sequence ID" value="XM_001019320.2"/>
</dbReference>
<dbReference type="Proteomes" id="UP000009168">
    <property type="component" value="Unassembled WGS sequence"/>
</dbReference>
<dbReference type="OrthoDB" id="78663at2759"/>
<dbReference type="PROSITE" id="PS51273">
    <property type="entry name" value="GATASE_TYPE_1"/>
    <property type="match status" value="1"/>
</dbReference>
<organism evidence="8 9">
    <name type="scientific">Tetrahymena thermophila (strain SB210)</name>
    <dbReference type="NCBI Taxonomy" id="312017"/>
    <lineage>
        <taxon>Eukaryota</taxon>
        <taxon>Sar</taxon>
        <taxon>Alveolata</taxon>
        <taxon>Ciliophora</taxon>
        <taxon>Intramacronucleata</taxon>
        <taxon>Oligohymenophorea</taxon>
        <taxon>Hymenostomatida</taxon>
        <taxon>Tetrahymenina</taxon>
        <taxon>Tetrahymenidae</taxon>
        <taxon>Tetrahymena</taxon>
    </lineage>
</organism>
<evidence type="ECO:0000256" key="5">
    <source>
        <dbReference type="SAM" id="Phobius"/>
    </source>
</evidence>
<evidence type="ECO:0000256" key="1">
    <source>
        <dbReference type="ARBA" id="ARBA00004141"/>
    </source>
</evidence>
<feature type="transmembrane region" description="Helical" evidence="5">
    <location>
        <begin position="493"/>
        <end position="515"/>
    </location>
</feature>
<evidence type="ECO:0000256" key="6">
    <source>
        <dbReference type="SAM" id="SignalP"/>
    </source>
</evidence>
<keyword evidence="3 5" id="KW-1133">Transmembrane helix</keyword>
<comment type="subcellular location">
    <subcellularLocation>
        <location evidence="1">Membrane</location>
        <topology evidence="1">Multi-pass membrane protein</topology>
    </subcellularLocation>
</comment>
<dbReference type="eggNOG" id="KOG3098">
    <property type="taxonomic scope" value="Eukaryota"/>
</dbReference>
<feature type="domain" description="Glutamine amidotransferase" evidence="7">
    <location>
        <begin position="847"/>
        <end position="1002"/>
    </location>
</feature>
<dbReference type="SUPFAM" id="SSF103473">
    <property type="entry name" value="MFS general substrate transporter"/>
    <property type="match status" value="1"/>
</dbReference>
<name>Q23RH3_TETTS</name>
<dbReference type="PANTHER" id="PTHR23294">
    <property type="entry name" value="ET TRANSLATION PRODUCT-RELATED"/>
    <property type="match status" value="1"/>
</dbReference>
<evidence type="ECO:0000256" key="2">
    <source>
        <dbReference type="ARBA" id="ARBA00022692"/>
    </source>
</evidence>
<dbReference type="InterPro" id="IPR011701">
    <property type="entry name" value="MFS"/>
</dbReference>
<protein>
    <submittedName>
        <fullName evidence="8">MFS transporter</fullName>
    </submittedName>
</protein>
<dbReference type="AlphaFoldDB" id="Q23RH3"/>
<feature type="transmembrane region" description="Helical" evidence="5">
    <location>
        <begin position="527"/>
        <end position="547"/>
    </location>
</feature>
<dbReference type="Gene3D" id="3.40.50.880">
    <property type="match status" value="1"/>
</dbReference>
<gene>
    <name evidence="8" type="ORF">TTHERM_00388160</name>
</gene>
<dbReference type="Gene3D" id="1.20.1250.20">
    <property type="entry name" value="MFS general substrate transporter like domains"/>
    <property type="match status" value="1"/>
</dbReference>
<dbReference type="GO" id="GO:0016020">
    <property type="term" value="C:membrane"/>
    <property type="evidence" value="ECO:0007669"/>
    <property type="project" value="UniProtKB-SubCell"/>
</dbReference>
<feature type="transmembrane region" description="Helical" evidence="5">
    <location>
        <begin position="205"/>
        <end position="225"/>
    </location>
</feature>
<feature type="transmembrane region" description="Helical" evidence="5">
    <location>
        <begin position="436"/>
        <end position="455"/>
    </location>
</feature>
<evidence type="ECO:0000313" key="8">
    <source>
        <dbReference type="EMBL" id="EAR99075.2"/>
    </source>
</evidence>
<keyword evidence="6" id="KW-0732">Signal</keyword>
<dbReference type="EMBL" id="GG662644">
    <property type="protein sequence ID" value="EAR99075.2"/>
    <property type="molecule type" value="Genomic_DNA"/>
</dbReference>
<dbReference type="GeneID" id="7825986"/>
<dbReference type="InterPro" id="IPR036259">
    <property type="entry name" value="MFS_trans_sf"/>
</dbReference>
<dbReference type="InterPro" id="IPR029062">
    <property type="entry name" value="Class_I_gatase-like"/>
</dbReference>
<dbReference type="PANTHER" id="PTHR23294:SF0">
    <property type="entry name" value="UNC93-LIKE PROTEIN MFSD11"/>
    <property type="match status" value="1"/>
</dbReference>
<reference evidence="9" key="1">
    <citation type="journal article" date="2006" name="PLoS Biol.">
        <title>Macronuclear genome sequence of the ciliate Tetrahymena thermophila, a model eukaryote.</title>
        <authorList>
            <person name="Eisen J.A."/>
            <person name="Coyne R.S."/>
            <person name="Wu M."/>
            <person name="Wu D."/>
            <person name="Thiagarajan M."/>
            <person name="Wortman J.R."/>
            <person name="Badger J.H."/>
            <person name="Ren Q."/>
            <person name="Amedeo P."/>
            <person name="Jones K.M."/>
            <person name="Tallon L.J."/>
            <person name="Delcher A.L."/>
            <person name="Salzberg S.L."/>
            <person name="Silva J.C."/>
            <person name="Haas B.J."/>
            <person name="Majoros W.H."/>
            <person name="Farzad M."/>
            <person name="Carlton J.M."/>
            <person name="Smith R.K. Jr."/>
            <person name="Garg J."/>
            <person name="Pearlman R.E."/>
            <person name="Karrer K.M."/>
            <person name="Sun L."/>
            <person name="Manning G."/>
            <person name="Elde N.C."/>
            <person name="Turkewitz A.P."/>
            <person name="Asai D.J."/>
            <person name="Wilkes D.E."/>
            <person name="Wang Y."/>
            <person name="Cai H."/>
            <person name="Collins K."/>
            <person name="Stewart B.A."/>
            <person name="Lee S.R."/>
            <person name="Wilamowska K."/>
            <person name="Weinberg Z."/>
            <person name="Ruzzo W.L."/>
            <person name="Wloga D."/>
            <person name="Gaertig J."/>
            <person name="Frankel J."/>
            <person name="Tsao C.-C."/>
            <person name="Gorovsky M.A."/>
            <person name="Keeling P.J."/>
            <person name="Waller R.F."/>
            <person name="Patron N.J."/>
            <person name="Cherry J.M."/>
            <person name="Stover N.A."/>
            <person name="Krieger C.J."/>
            <person name="del Toro C."/>
            <person name="Ryder H.F."/>
            <person name="Williamson S.C."/>
            <person name="Barbeau R.A."/>
            <person name="Hamilton E.P."/>
            <person name="Orias E."/>
        </authorList>
    </citation>
    <scope>NUCLEOTIDE SEQUENCE [LARGE SCALE GENOMIC DNA]</scope>
    <source>
        <strain evidence="9">SB210</strain>
    </source>
</reference>
<keyword evidence="2 5" id="KW-0812">Transmembrane</keyword>